<dbReference type="GeneID" id="82148422"/>
<evidence type="ECO:0000259" key="3">
    <source>
        <dbReference type="PROSITE" id="PS51831"/>
    </source>
</evidence>
<organism evidence="5 6">
    <name type="scientific">Duncaniella freteri</name>
    <dbReference type="NCBI Taxonomy" id="2530391"/>
    <lineage>
        <taxon>Bacteria</taxon>
        <taxon>Pseudomonadati</taxon>
        <taxon>Bacteroidota</taxon>
        <taxon>Bacteroidia</taxon>
        <taxon>Bacteroidales</taxon>
        <taxon>Muribaculaceae</taxon>
        <taxon>Duncaniella</taxon>
    </lineage>
</organism>
<dbReference type="InterPro" id="IPR043519">
    <property type="entry name" value="NT_sf"/>
</dbReference>
<dbReference type="GO" id="GO:0005886">
    <property type="term" value="C:plasma membrane"/>
    <property type="evidence" value="ECO:0007669"/>
    <property type="project" value="TreeGrafter"/>
</dbReference>
<dbReference type="EMBL" id="SJSA01000001">
    <property type="protein sequence ID" value="TGG39423.1"/>
    <property type="molecule type" value="Genomic_DNA"/>
</dbReference>
<dbReference type="Pfam" id="PF13291">
    <property type="entry name" value="ACT_4"/>
    <property type="match status" value="1"/>
</dbReference>
<keyword evidence="6" id="KW-1185">Reference proteome</keyword>
<dbReference type="PANTHER" id="PTHR21262:SF31">
    <property type="entry name" value="GTP PYROPHOSPHOKINASE"/>
    <property type="match status" value="1"/>
</dbReference>
<dbReference type="SUPFAM" id="SSF81301">
    <property type="entry name" value="Nucleotidyltransferase"/>
    <property type="match status" value="1"/>
</dbReference>
<comment type="pathway">
    <text evidence="1">Purine metabolism.</text>
</comment>
<dbReference type="Gene3D" id="1.10.3210.10">
    <property type="entry name" value="Hypothetical protein af1432"/>
    <property type="match status" value="1"/>
</dbReference>
<comment type="caution">
    <text evidence="5">The sequence shown here is derived from an EMBL/GenBank/DDBJ whole genome shotgun (WGS) entry which is preliminary data.</text>
</comment>
<dbReference type="SUPFAM" id="SSF55021">
    <property type="entry name" value="ACT-like"/>
    <property type="match status" value="1"/>
</dbReference>
<dbReference type="Pfam" id="PF19296">
    <property type="entry name" value="RelA_AH_RIS"/>
    <property type="match status" value="1"/>
</dbReference>
<dbReference type="InterPro" id="IPR002912">
    <property type="entry name" value="ACT_dom"/>
</dbReference>
<dbReference type="InterPro" id="IPR012675">
    <property type="entry name" value="Beta-grasp_dom_sf"/>
</dbReference>
<dbReference type="RefSeq" id="WP_135469969.1">
    <property type="nucleotide sequence ID" value="NZ_CASJDB010000008.1"/>
</dbReference>
<evidence type="ECO:0000313" key="5">
    <source>
        <dbReference type="EMBL" id="TGG39423.1"/>
    </source>
</evidence>
<dbReference type="PANTHER" id="PTHR21262">
    <property type="entry name" value="GUANOSINE-3',5'-BIS DIPHOSPHATE 3'-PYROPHOSPHOHYDROLASE"/>
    <property type="match status" value="1"/>
</dbReference>
<accession>A0A4Z0V6R2</accession>
<evidence type="ECO:0000256" key="1">
    <source>
        <dbReference type="ARBA" id="ARBA00025704"/>
    </source>
</evidence>
<proteinExistence type="inferred from homology"/>
<sequence length="755" mass="85103">MEPQSYSLTPEEERKLIDDEFADLLQGYIKSNHRKKVDIIERAFKFARSAHEGVRRRSGEPYILHPIAVAKIASREIGLGSTSICAALLHDVVEDTEYTVEDIERQFGKKIAELVEGLTKISGGIFGDRASAQAENFRKLLLTMSQDIRVVLIKMADRLHNMRTLGSMAPNKQYKIAGETLYIYAPLAHRLGLFSIKTELEDLSFKFEHPAEYARIASLIKGSEEKREMVYNNFATPIRQRLAAMGLTYEAKARVKSVYSIWRKMEAKRIPFEEVYDLYAMRIIFDPPSGVGEKEMCYRIYAALTDLYRPHPERIRDWITVPKANGYQALHVTLMGPDGNWIEVQIRSRKMDEIAEKGFAAHWKYKIGGEGEEESELTVWLRTIKDILDDPNPNAIDFLDTLKLNFFSSEIVVFTPKGELLTLPSGATVLDVAYTLHSEIGNHCIAGKVNHKLVPLSSKLNSGDQVEVLTSQSQTPKSEWMSFLSTAKAKTRLRKELRRVQMPYVEEGSRIFEKFLADNHIILNNNVITKILGRYQVQTREELFLKLGSGEASIDDYLNVNTSSGAKSFVSRLFSLGFGGLKPKRIRGADAGQSGQTPDSNAGKINTKKVYVLHDDGKESNYIFADCCRPIPGDDVMGFLNYDGKVEIHSLTCPHAQKLKASHGDRLLAVRWDKVASEFIANIRIEGIDRHGILQELTGMISSSLEIDIRRLNIEAKGEVFTCSLDVKVSDTSQVDSLCSKVLKIKGVRRADRVK</sequence>
<dbReference type="InterPro" id="IPR033655">
    <property type="entry name" value="TGS_RelA/SpoT"/>
</dbReference>
<evidence type="ECO:0000259" key="4">
    <source>
        <dbReference type="PROSITE" id="PS51880"/>
    </source>
</evidence>
<dbReference type="CDD" id="cd00077">
    <property type="entry name" value="HDc"/>
    <property type="match status" value="1"/>
</dbReference>
<dbReference type="InterPro" id="IPR006674">
    <property type="entry name" value="HD_domain"/>
</dbReference>
<dbReference type="InterPro" id="IPR045600">
    <property type="entry name" value="RelA/SpoT_AH_RIS"/>
</dbReference>
<dbReference type="GO" id="GO:0016787">
    <property type="term" value="F:hydrolase activity"/>
    <property type="evidence" value="ECO:0007669"/>
    <property type="project" value="UniProtKB-KW"/>
</dbReference>
<dbReference type="CDD" id="cd04876">
    <property type="entry name" value="ACT_RelA-SpoT"/>
    <property type="match status" value="1"/>
</dbReference>
<dbReference type="SMART" id="SM00954">
    <property type="entry name" value="RelA_SpoT"/>
    <property type="match status" value="1"/>
</dbReference>
<dbReference type="FunFam" id="3.10.20.30:FF:000002">
    <property type="entry name" value="GTP pyrophosphokinase (RelA/SpoT)"/>
    <property type="match status" value="1"/>
</dbReference>
<dbReference type="FunFam" id="1.10.3210.10:FF:000001">
    <property type="entry name" value="GTP pyrophosphokinase RelA"/>
    <property type="match status" value="1"/>
</dbReference>
<dbReference type="SUPFAM" id="SSF81271">
    <property type="entry name" value="TGS-like"/>
    <property type="match status" value="1"/>
</dbReference>
<gene>
    <name evidence="5" type="ORF">EZ315_01375</name>
</gene>
<dbReference type="Pfam" id="PF04607">
    <property type="entry name" value="RelA_SpoT"/>
    <property type="match status" value="1"/>
</dbReference>
<dbReference type="AlphaFoldDB" id="A0A4Z0V6R2"/>
<dbReference type="Proteomes" id="UP000297635">
    <property type="component" value="Unassembled WGS sequence"/>
</dbReference>
<dbReference type="GO" id="GO:0015969">
    <property type="term" value="P:guanosine tetraphosphate metabolic process"/>
    <property type="evidence" value="ECO:0007669"/>
    <property type="project" value="InterPro"/>
</dbReference>
<dbReference type="SMART" id="SM00471">
    <property type="entry name" value="HDc"/>
    <property type="match status" value="1"/>
</dbReference>
<dbReference type="Gene3D" id="3.10.20.30">
    <property type="match status" value="1"/>
</dbReference>
<dbReference type="InterPro" id="IPR003607">
    <property type="entry name" value="HD/PDEase_dom"/>
</dbReference>
<dbReference type="SUPFAM" id="SSF109604">
    <property type="entry name" value="HD-domain/PDEase-like"/>
    <property type="match status" value="1"/>
</dbReference>
<name>A0A4Z0V6R2_9BACT</name>
<comment type="function">
    <text evidence="2">In eubacteria ppGpp (guanosine 3'-diphosphate 5'-diphosphate) is a mediator of the stringent response that coordinates a variety of cellular activities in response to changes in nutritional abundance.</text>
</comment>
<dbReference type="InterPro" id="IPR004811">
    <property type="entry name" value="RelA/Spo_fam"/>
</dbReference>
<reference evidence="5 6" key="1">
    <citation type="submission" date="2019-02" db="EMBL/GenBank/DDBJ databases">
        <title>Isolation and identification of novel species under the genus Muribaculum.</title>
        <authorList>
            <person name="Miyake S."/>
            <person name="Ding Y."/>
            <person name="Low A."/>
            <person name="Soh M."/>
            <person name="Seedorf H."/>
        </authorList>
    </citation>
    <scope>NUCLEOTIDE SEQUENCE [LARGE SCALE GENOMIC DNA]</scope>
    <source>
        <strain evidence="5 6">TLL-A3</strain>
    </source>
</reference>
<dbReference type="CDD" id="cd05399">
    <property type="entry name" value="NT_Rel-Spo_like"/>
    <property type="match status" value="1"/>
</dbReference>
<evidence type="ECO:0000256" key="2">
    <source>
        <dbReference type="RuleBase" id="RU003847"/>
    </source>
</evidence>
<dbReference type="Pfam" id="PF13328">
    <property type="entry name" value="HD_4"/>
    <property type="match status" value="1"/>
</dbReference>
<dbReference type="Gene3D" id="3.30.70.260">
    <property type="match status" value="1"/>
</dbReference>
<comment type="similarity">
    <text evidence="2">Belongs to the relA/spoT family.</text>
</comment>
<dbReference type="PROSITE" id="PS51880">
    <property type="entry name" value="TGS"/>
    <property type="match status" value="1"/>
</dbReference>
<dbReference type="InterPro" id="IPR004095">
    <property type="entry name" value="TGS"/>
</dbReference>
<dbReference type="InterPro" id="IPR045865">
    <property type="entry name" value="ACT-like_dom_sf"/>
</dbReference>
<dbReference type="Gene3D" id="3.30.460.10">
    <property type="entry name" value="Beta Polymerase, domain 2"/>
    <property type="match status" value="1"/>
</dbReference>
<dbReference type="InterPro" id="IPR007685">
    <property type="entry name" value="RelA_SpoT"/>
</dbReference>
<evidence type="ECO:0000313" key="6">
    <source>
        <dbReference type="Proteomes" id="UP000297635"/>
    </source>
</evidence>
<dbReference type="PROSITE" id="PS51831">
    <property type="entry name" value="HD"/>
    <property type="match status" value="1"/>
</dbReference>
<dbReference type="CDD" id="cd01668">
    <property type="entry name" value="TGS_RSH"/>
    <property type="match status" value="1"/>
</dbReference>
<dbReference type="Pfam" id="PF02824">
    <property type="entry name" value="TGS"/>
    <property type="match status" value="1"/>
</dbReference>
<protein>
    <submittedName>
        <fullName evidence="5">Bifunctional (P)ppGpp synthetase/guanosine-3',5'-bis(Diphosphate) 3'-pyrophosphohydrolase</fullName>
    </submittedName>
</protein>
<keyword evidence="5" id="KW-0378">Hydrolase</keyword>
<feature type="domain" description="HD" evidence="3">
    <location>
        <begin position="62"/>
        <end position="162"/>
    </location>
</feature>
<dbReference type="NCBIfam" id="TIGR00691">
    <property type="entry name" value="spoT_relA"/>
    <property type="match status" value="1"/>
</dbReference>
<dbReference type="InterPro" id="IPR012676">
    <property type="entry name" value="TGS-like"/>
</dbReference>
<feature type="domain" description="TGS" evidence="4">
    <location>
        <begin position="409"/>
        <end position="470"/>
    </location>
</feature>